<accession>A0ACD1E2K6</accession>
<name>A0ACD1E2K6_9MICO</name>
<dbReference type="EC" id="5.1.1.1" evidence="1"/>
<organism evidence="1 2">
    <name type="scientific">Curtobacterium aetherium</name>
    <dbReference type="NCBI Taxonomy" id="2841594"/>
    <lineage>
        <taxon>Bacteria</taxon>
        <taxon>Bacillati</taxon>
        <taxon>Actinomycetota</taxon>
        <taxon>Actinomycetes</taxon>
        <taxon>Micrococcales</taxon>
        <taxon>Microbacteriaceae</taxon>
        <taxon>Curtobacterium</taxon>
    </lineage>
</organism>
<keyword evidence="1" id="KW-0413">Isomerase</keyword>
<protein>
    <submittedName>
        <fullName evidence="1">Alanine racemase</fullName>
        <ecNumber evidence="1">5.1.1.1</ecNumber>
    </submittedName>
</protein>
<keyword evidence="2" id="KW-1185">Reference proteome</keyword>
<evidence type="ECO:0000313" key="2">
    <source>
        <dbReference type="Proteomes" id="UP000681794"/>
    </source>
</evidence>
<evidence type="ECO:0000313" key="1">
    <source>
        <dbReference type="EMBL" id="QWS33120.1"/>
    </source>
</evidence>
<proteinExistence type="predicted"/>
<dbReference type="Proteomes" id="UP000681794">
    <property type="component" value="Chromosome"/>
</dbReference>
<sequence length="392" mass="40907">MPNTAPATSTTAELIVHDDAVRANTAWFADRTAGRLMAVLKADAFGHGSVAHSVLAAGATSIGVTSVAEALRVRADGVDVPVLSWLNPVDADFASALSADVDLAVSSIELLNAVSRAAAQTGRRARVHLHVDLGMSRDGAPQDTWSALCTAAALLERLGTVRVVGVMGHMSCADRPDDPQNVREGLLFANAVRTARRRGLSGFVTHLAATAATITGVGSGHGLHRIGAGLFGIDPSSTSDALMPTLSLTAPVVSSRTVLAGAGIGYGHDHVVDRTTNLALLPLGYADGLPRAASERAEVHVRGRRRPVVGRFSMDMVVVDTGDDRLHHGETVTVFGRGTAGEPTVADWARWAGTIEHEIVTGIGSRVARVHRSVPDSTDARNASSRKDHARA</sequence>
<reference evidence="1" key="1">
    <citation type="submission" date="2021-06" db="EMBL/GenBank/DDBJ databases">
        <authorList>
            <person name="Ellington A.J."/>
            <person name="Bryan N.C."/>
            <person name="Christner B.C."/>
            <person name="Reisch C.R."/>
        </authorList>
    </citation>
    <scope>NUCLEOTIDE SEQUENCE</scope>
    <source>
        <strain evidence="1">L6-1</strain>
    </source>
</reference>
<gene>
    <name evidence="1" type="primary">alr</name>
    <name evidence="1" type="ORF">KM842_12810</name>
</gene>
<dbReference type="EMBL" id="CP076544">
    <property type="protein sequence ID" value="QWS33120.1"/>
    <property type="molecule type" value="Genomic_DNA"/>
</dbReference>